<keyword evidence="1" id="KW-0732">Signal</keyword>
<gene>
    <name evidence="2" type="ORF">EHS13_07205</name>
</gene>
<proteinExistence type="predicted"/>
<dbReference type="AlphaFoldDB" id="A0A6B8REV4"/>
<accession>A0A6B8REV4</accession>
<organism evidence="2 3">
    <name type="scientific">Paenibacillus psychroresistens</name>
    <dbReference type="NCBI Taxonomy" id="1778678"/>
    <lineage>
        <taxon>Bacteria</taxon>
        <taxon>Bacillati</taxon>
        <taxon>Bacillota</taxon>
        <taxon>Bacilli</taxon>
        <taxon>Bacillales</taxon>
        <taxon>Paenibacillaceae</taxon>
        <taxon>Paenibacillus</taxon>
    </lineage>
</organism>
<feature type="signal peptide" evidence="1">
    <location>
        <begin position="1"/>
        <end position="17"/>
    </location>
</feature>
<name>A0A6B8REV4_9BACL</name>
<dbReference type="RefSeq" id="WP_155699695.1">
    <property type="nucleotide sequence ID" value="NZ_CP034235.1"/>
</dbReference>
<dbReference type="KEGG" id="ppsc:EHS13_07205"/>
<dbReference type="EMBL" id="CP034235">
    <property type="protein sequence ID" value="QGQ94689.1"/>
    <property type="molecule type" value="Genomic_DNA"/>
</dbReference>
<dbReference type="OrthoDB" id="2612752at2"/>
<dbReference type="PROSITE" id="PS51257">
    <property type="entry name" value="PROKAR_LIPOPROTEIN"/>
    <property type="match status" value="1"/>
</dbReference>
<protein>
    <submittedName>
        <fullName evidence="2">Uncharacterized protein</fullName>
    </submittedName>
</protein>
<feature type="chain" id="PRO_5039166647" evidence="1">
    <location>
        <begin position="18"/>
        <end position="139"/>
    </location>
</feature>
<evidence type="ECO:0000313" key="3">
    <source>
        <dbReference type="Proteomes" id="UP000426246"/>
    </source>
</evidence>
<dbReference type="Proteomes" id="UP000426246">
    <property type="component" value="Chromosome"/>
</dbReference>
<reference evidence="3" key="1">
    <citation type="submission" date="2018-11" db="EMBL/GenBank/DDBJ databases">
        <title>Complete genome sequence of Paenibacillus sp. ML311-T8.</title>
        <authorList>
            <person name="Nam Y.-D."/>
            <person name="Kang J."/>
            <person name="Chung W.-H."/>
            <person name="Park Y.S."/>
        </authorList>
    </citation>
    <scope>NUCLEOTIDE SEQUENCE [LARGE SCALE GENOMIC DNA]</scope>
    <source>
        <strain evidence="3">ML311-T8</strain>
    </source>
</reference>
<sequence length="139" mass="15802">MLKRMSLIFICSLILLASCDTFSSNPNNQINEMSNQQLVGLKPVVKKLFMEHLKNEEKQTVPIDSRIINFIVHDDIKIFKNDENTFFIVDYDTLPASKDFVVAGGGELNEDGWVKNRELYVDVQKSDGEYQIKSLSSGP</sequence>
<evidence type="ECO:0000313" key="2">
    <source>
        <dbReference type="EMBL" id="QGQ94689.1"/>
    </source>
</evidence>
<evidence type="ECO:0000256" key="1">
    <source>
        <dbReference type="SAM" id="SignalP"/>
    </source>
</evidence>
<keyword evidence="3" id="KW-1185">Reference proteome</keyword>